<name>A0ABS5E819_9PROT</name>
<evidence type="ECO:0008006" key="3">
    <source>
        <dbReference type="Google" id="ProtNLM"/>
    </source>
</evidence>
<dbReference type="RefSeq" id="WP_211682071.1">
    <property type="nucleotide sequence ID" value="NZ_JAGRQH010000005.1"/>
</dbReference>
<dbReference type="EMBL" id="JAGRQH010000005">
    <property type="protein sequence ID" value="MBR0560029.1"/>
    <property type="molecule type" value="Genomic_DNA"/>
</dbReference>
<sequence>MMGLDVRQLKVDIVRPALSALGLWSSAAENLLVGTALAESRAVYVRQVGGGPALGLWQMEPATHDDCWLNFLNFPAQSRFATAVLAMIARDINPVEQLVCNLRYACAMARVRYYRAQEPLPAATDAAGLSLYHKHHYNTAQGAANPQANVAFFAEAIAA</sequence>
<evidence type="ECO:0000313" key="1">
    <source>
        <dbReference type="EMBL" id="MBR0560029.1"/>
    </source>
</evidence>
<comment type="caution">
    <text evidence="1">The sequence shown here is derived from an EMBL/GenBank/DDBJ whole genome shotgun (WGS) entry which is preliminary data.</text>
</comment>
<proteinExistence type="predicted"/>
<protein>
    <recommendedName>
        <fullName evidence="3">Transglycosylase SLT domain-containing protein</fullName>
    </recommendedName>
</protein>
<accession>A0ABS5E819</accession>
<evidence type="ECO:0000313" key="2">
    <source>
        <dbReference type="Proteomes" id="UP000677812"/>
    </source>
</evidence>
<gene>
    <name evidence="1" type="ORF">KB213_08185</name>
</gene>
<organism evidence="1 2">
    <name type="scientific">Neokomagataea anthophila</name>
    <dbReference type="NCBI Taxonomy" id="2826925"/>
    <lineage>
        <taxon>Bacteria</taxon>
        <taxon>Pseudomonadati</taxon>
        <taxon>Pseudomonadota</taxon>
        <taxon>Alphaproteobacteria</taxon>
        <taxon>Acetobacterales</taxon>
        <taxon>Acetobacteraceae</taxon>
        <taxon>Neokomagataea</taxon>
    </lineage>
</organism>
<dbReference type="Proteomes" id="UP000677812">
    <property type="component" value="Unassembled WGS sequence"/>
</dbReference>
<keyword evidence="2" id="KW-1185">Reference proteome</keyword>
<reference evidence="1 2" key="1">
    <citation type="submission" date="2021-04" db="EMBL/GenBank/DDBJ databases">
        <title>The complete genome sequence of Neokomagataea sp. TBRC 2177.</title>
        <authorList>
            <person name="Charoenyingcharoen P."/>
            <person name="Yukphan P."/>
        </authorList>
    </citation>
    <scope>NUCLEOTIDE SEQUENCE [LARGE SCALE GENOMIC DNA]</scope>
    <source>
        <strain evidence="1 2">TBRC 2177</strain>
    </source>
</reference>